<keyword evidence="8" id="KW-0029">Amino-acid transport</keyword>
<feature type="transmembrane region" description="Helical" evidence="11">
    <location>
        <begin position="235"/>
        <end position="257"/>
    </location>
</feature>
<dbReference type="OrthoDB" id="5470298at2"/>
<comment type="similarity">
    <text evidence="3">Belongs to the binding-protein-dependent transport system permease family. HisMQ subfamily.</text>
</comment>
<dbReference type="InterPro" id="IPR000515">
    <property type="entry name" value="MetI-like"/>
</dbReference>
<evidence type="ECO:0000256" key="2">
    <source>
        <dbReference type="ARBA" id="ARBA00004429"/>
    </source>
</evidence>
<dbReference type="GO" id="GO:0043190">
    <property type="term" value="C:ATP-binding cassette (ABC) transporter complex"/>
    <property type="evidence" value="ECO:0007669"/>
    <property type="project" value="InterPro"/>
</dbReference>
<evidence type="ECO:0000256" key="1">
    <source>
        <dbReference type="ARBA" id="ARBA00003159"/>
    </source>
</evidence>
<dbReference type="SUPFAM" id="SSF161098">
    <property type="entry name" value="MetI-like"/>
    <property type="match status" value="1"/>
</dbReference>
<keyword evidence="6" id="KW-1003">Cell membrane</keyword>
<evidence type="ECO:0000313" key="14">
    <source>
        <dbReference type="Proteomes" id="UP000448292"/>
    </source>
</evidence>
<evidence type="ECO:0000256" key="3">
    <source>
        <dbReference type="ARBA" id="ARBA00010072"/>
    </source>
</evidence>
<evidence type="ECO:0000256" key="6">
    <source>
        <dbReference type="ARBA" id="ARBA00022475"/>
    </source>
</evidence>
<dbReference type="FunFam" id="1.10.3720.10:FF:000033">
    <property type="entry name" value="Polar amino acid ABC transporter permease"/>
    <property type="match status" value="1"/>
</dbReference>
<dbReference type="PANTHER" id="PTHR30614:SF20">
    <property type="entry name" value="GLUTAMINE TRANSPORT SYSTEM PERMEASE PROTEIN GLNP"/>
    <property type="match status" value="1"/>
</dbReference>
<comment type="subcellular location">
    <subcellularLocation>
        <location evidence="2">Cell inner membrane</location>
        <topology evidence="2">Multi-pass membrane protein</topology>
    </subcellularLocation>
    <subcellularLocation>
        <location evidence="11">Cell membrane</location>
        <topology evidence="11">Multi-pass membrane protein</topology>
    </subcellularLocation>
</comment>
<dbReference type="GO" id="GO:0022857">
    <property type="term" value="F:transmembrane transporter activity"/>
    <property type="evidence" value="ECO:0007669"/>
    <property type="project" value="InterPro"/>
</dbReference>
<gene>
    <name evidence="13" type="ORF">DPQ33_03745</name>
</gene>
<keyword evidence="10 11" id="KW-0472">Membrane</keyword>
<feature type="domain" description="ABC transmembrane type-1" evidence="12">
    <location>
        <begin position="67"/>
        <end position="254"/>
    </location>
</feature>
<dbReference type="PROSITE" id="PS50928">
    <property type="entry name" value="ABC_TM1"/>
    <property type="match status" value="1"/>
</dbReference>
<keyword evidence="5 11" id="KW-0813">Transport</keyword>
<keyword evidence="9 11" id="KW-1133">Transmembrane helix</keyword>
<dbReference type="InterPro" id="IPR043429">
    <property type="entry name" value="ArtM/GltK/GlnP/TcyL/YhdX-like"/>
</dbReference>
<proteinExistence type="inferred from homology"/>
<evidence type="ECO:0000256" key="4">
    <source>
        <dbReference type="ARBA" id="ARBA00016506"/>
    </source>
</evidence>
<dbReference type="EMBL" id="QMIE01000002">
    <property type="protein sequence ID" value="TVM19549.1"/>
    <property type="molecule type" value="Genomic_DNA"/>
</dbReference>
<comment type="function">
    <text evidence="1">Part of the binding-protein-dependent transport system for glutamine; probably responsible for the translocation of the substrate across the membrane.</text>
</comment>
<feature type="transmembrane region" description="Helical" evidence="11">
    <location>
        <begin position="67"/>
        <end position="91"/>
    </location>
</feature>
<accession>A0A7M3MJ05</accession>
<dbReference type="AlphaFoldDB" id="A0A7M3MJ05"/>
<organism evidence="13 14">
    <name type="scientific">Oceanidesulfovibrio indonesiensis</name>
    <dbReference type="NCBI Taxonomy" id="54767"/>
    <lineage>
        <taxon>Bacteria</taxon>
        <taxon>Pseudomonadati</taxon>
        <taxon>Thermodesulfobacteriota</taxon>
        <taxon>Desulfovibrionia</taxon>
        <taxon>Desulfovibrionales</taxon>
        <taxon>Desulfovibrionaceae</taxon>
        <taxon>Oceanidesulfovibrio</taxon>
    </lineage>
</organism>
<dbReference type="InterPro" id="IPR010065">
    <property type="entry name" value="AA_ABC_transptr_permease_3TM"/>
</dbReference>
<comment type="caution">
    <text evidence="13">The sequence shown here is derived from an EMBL/GenBank/DDBJ whole genome shotgun (WGS) entry which is preliminary data.</text>
</comment>
<dbReference type="Gene3D" id="1.10.3720.10">
    <property type="entry name" value="MetI-like"/>
    <property type="match status" value="1"/>
</dbReference>
<keyword evidence="7 11" id="KW-0812">Transmembrane</keyword>
<dbReference type="InterPro" id="IPR035906">
    <property type="entry name" value="MetI-like_sf"/>
</dbReference>
<evidence type="ECO:0000256" key="9">
    <source>
        <dbReference type="ARBA" id="ARBA00022989"/>
    </source>
</evidence>
<name>A0A7M3MJ05_9BACT</name>
<evidence type="ECO:0000256" key="5">
    <source>
        <dbReference type="ARBA" id="ARBA00022448"/>
    </source>
</evidence>
<sequence length="274" mass="30688">MHDALYRRTGLTIKEAAMAAVIFALVLLLVDMGADSLNYNWQWYRVWKYIYTFEDGVFTPGLLLQGLWITLQITAISLVLAFLFGLTTAMLRLSDSFVGKAIARCYLESIRNTPLLIQIFFIYFVLGQVLDIDRFTAAVLALSLFEGAYASEVFRSGIASIDKGQWQAAHSLGLSTWHTYRYVVLPQAIRRILPPLASQAVALVKDSALVSTIAVLELTQQAQIIIAETFLTFEIWFVVAGIYLVVTITLSRLVALLEKRMGRGQAMYTEQGVE</sequence>
<evidence type="ECO:0000256" key="8">
    <source>
        <dbReference type="ARBA" id="ARBA00022970"/>
    </source>
</evidence>
<reference evidence="13 14" key="1">
    <citation type="submission" date="2018-06" db="EMBL/GenBank/DDBJ databases">
        <title>Complete genome of Desulfovibrio indonesiensis P37SLT.</title>
        <authorList>
            <person name="Crispim J.S."/>
            <person name="Vidigal P.M.P."/>
            <person name="Silva L.C.F."/>
            <person name="Laguardia C.N."/>
            <person name="Araujo L.C."/>
            <person name="Dias R.S."/>
            <person name="Sousa M.P."/>
            <person name="Paula S.O."/>
            <person name="Silva C."/>
        </authorList>
    </citation>
    <scope>NUCLEOTIDE SEQUENCE [LARGE SCALE GENOMIC DNA]</scope>
    <source>
        <strain evidence="13 14">P37SLT</strain>
    </source>
</reference>
<dbReference type="CDD" id="cd06261">
    <property type="entry name" value="TM_PBP2"/>
    <property type="match status" value="1"/>
</dbReference>
<evidence type="ECO:0000259" key="12">
    <source>
        <dbReference type="PROSITE" id="PS50928"/>
    </source>
</evidence>
<dbReference type="PANTHER" id="PTHR30614">
    <property type="entry name" value="MEMBRANE COMPONENT OF AMINO ACID ABC TRANSPORTER"/>
    <property type="match status" value="1"/>
</dbReference>
<dbReference type="Proteomes" id="UP000448292">
    <property type="component" value="Unassembled WGS sequence"/>
</dbReference>
<dbReference type="NCBIfam" id="TIGR01726">
    <property type="entry name" value="HEQRo_perm_3TM"/>
    <property type="match status" value="1"/>
</dbReference>
<evidence type="ECO:0000256" key="10">
    <source>
        <dbReference type="ARBA" id="ARBA00023136"/>
    </source>
</evidence>
<keyword evidence="14" id="KW-1185">Reference proteome</keyword>
<evidence type="ECO:0000313" key="13">
    <source>
        <dbReference type="EMBL" id="TVM19549.1"/>
    </source>
</evidence>
<feature type="transmembrane region" description="Helical" evidence="11">
    <location>
        <begin position="12"/>
        <end position="30"/>
    </location>
</feature>
<protein>
    <recommendedName>
        <fullName evidence="4">Putative glutamine transport system permease protein GlnP</fullName>
    </recommendedName>
</protein>
<dbReference type="Pfam" id="PF00528">
    <property type="entry name" value="BPD_transp_1"/>
    <property type="match status" value="1"/>
</dbReference>
<feature type="transmembrane region" description="Helical" evidence="11">
    <location>
        <begin position="112"/>
        <end position="130"/>
    </location>
</feature>
<dbReference type="GO" id="GO:0006865">
    <property type="term" value="P:amino acid transport"/>
    <property type="evidence" value="ECO:0007669"/>
    <property type="project" value="UniProtKB-KW"/>
</dbReference>
<evidence type="ECO:0000256" key="7">
    <source>
        <dbReference type="ARBA" id="ARBA00022692"/>
    </source>
</evidence>
<evidence type="ECO:0000256" key="11">
    <source>
        <dbReference type="RuleBase" id="RU363032"/>
    </source>
</evidence>